<proteinExistence type="predicted"/>
<name>A0ABT1P805_9ACTN</name>
<dbReference type="InterPro" id="IPR046675">
    <property type="entry name" value="DUF6545"/>
</dbReference>
<protein>
    <recommendedName>
        <fullName evidence="2">DUF6545 domain-containing protein</fullName>
    </recommendedName>
</protein>
<dbReference type="Proteomes" id="UP001206206">
    <property type="component" value="Unassembled WGS sequence"/>
</dbReference>
<feature type="transmembrane region" description="Helical" evidence="1">
    <location>
        <begin position="32"/>
        <end position="49"/>
    </location>
</feature>
<dbReference type="NCBIfam" id="NF042915">
    <property type="entry name" value="MAB_1171c_fam"/>
    <property type="match status" value="1"/>
</dbReference>
<dbReference type="InterPro" id="IPR050039">
    <property type="entry name" value="MAB_1171c-like"/>
</dbReference>
<reference evidence="3 4" key="1">
    <citation type="submission" date="2022-06" db="EMBL/GenBank/DDBJ databases">
        <title>Draft genome sequence of type strain Streptomyces rubrisoli DSM 42083.</title>
        <authorList>
            <person name="Duangmal K."/>
            <person name="Klaysubun C."/>
        </authorList>
    </citation>
    <scope>NUCLEOTIDE SEQUENCE [LARGE SCALE GENOMIC DNA]</scope>
    <source>
        <strain evidence="3 4">DSM 42083</strain>
    </source>
</reference>
<feature type="transmembrane region" description="Helical" evidence="1">
    <location>
        <begin position="6"/>
        <end position="25"/>
    </location>
</feature>
<keyword evidence="1" id="KW-1133">Transmembrane helix</keyword>
<feature type="domain" description="DUF6545" evidence="2">
    <location>
        <begin position="250"/>
        <end position="392"/>
    </location>
</feature>
<feature type="transmembrane region" description="Helical" evidence="1">
    <location>
        <begin position="103"/>
        <end position="123"/>
    </location>
</feature>
<keyword evidence="4" id="KW-1185">Reference proteome</keyword>
<feature type="transmembrane region" description="Helical" evidence="1">
    <location>
        <begin position="143"/>
        <end position="169"/>
    </location>
</feature>
<dbReference type="EMBL" id="JANFNH010000003">
    <property type="protein sequence ID" value="MCQ4041502.1"/>
    <property type="molecule type" value="Genomic_DNA"/>
</dbReference>
<evidence type="ECO:0000256" key="1">
    <source>
        <dbReference type="SAM" id="Phobius"/>
    </source>
</evidence>
<dbReference type="Pfam" id="PF20182">
    <property type="entry name" value="DUF6545"/>
    <property type="match status" value="1"/>
</dbReference>
<evidence type="ECO:0000313" key="4">
    <source>
        <dbReference type="Proteomes" id="UP001206206"/>
    </source>
</evidence>
<comment type="caution">
    <text evidence="3">The sequence shown here is derived from an EMBL/GenBank/DDBJ whole genome shotgun (WGS) entry which is preliminary data.</text>
</comment>
<evidence type="ECO:0000259" key="2">
    <source>
        <dbReference type="Pfam" id="PF20182"/>
    </source>
</evidence>
<feature type="transmembrane region" description="Helical" evidence="1">
    <location>
        <begin position="181"/>
        <end position="199"/>
    </location>
</feature>
<keyword evidence="1" id="KW-0472">Membrane</keyword>
<organism evidence="3 4">
    <name type="scientific">Streptantibioticus rubrisoli</name>
    <dbReference type="NCBI Taxonomy" id="1387313"/>
    <lineage>
        <taxon>Bacteria</taxon>
        <taxon>Bacillati</taxon>
        <taxon>Actinomycetota</taxon>
        <taxon>Actinomycetes</taxon>
        <taxon>Kitasatosporales</taxon>
        <taxon>Streptomycetaceae</taxon>
        <taxon>Streptantibioticus</taxon>
    </lineage>
</organism>
<accession>A0ABT1P805</accession>
<evidence type="ECO:0000313" key="3">
    <source>
        <dbReference type="EMBL" id="MCQ4041502.1"/>
    </source>
</evidence>
<dbReference type="RefSeq" id="WP_255925489.1">
    <property type="nucleotide sequence ID" value="NZ_JANFNH010000003.1"/>
</dbReference>
<gene>
    <name evidence="3" type="ORF">NON19_05530</name>
</gene>
<feature type="transmembrane region" description="Helical" evidence="1">
    <location>
        <begin position="69"/>
        <end position="91"/>
    </location>
</feature>
<keyword evidence="1" id="KW-0812">Transmembrane</keyword>
<sequence length="411" mass="44426">MQQLLHPLCLTLAVAGFLLLLWPPGHLRQDRALAALAGIYGCSALSFLVSLEPVWRLLDDVTGRPSTGILVAFCSVVTLLALQPVVLAHWALPPDEARKRARLCTTAGVLVVLALTLLFFQLTPAGRTTPQGFTANYIHTAAYQTYLTVYVVVYAVGEAVLALGCWQAARRTDQVWIARGLRVVGIGALLTLGYSAVRLADVGAALADVSPPSAAVENLAWLCADGGTTLTLAGFFVPTMAVHAIPRIRTWVRANNDYRNLAPLWEALHRAVPTVALQPARTTVTNRIRLWNPGWHLYRRAVEIRDGQCALGPHLEESVRTAAERRHRAAGLTGTELAAAVTAEQLRAALIAHRRGETPETPAEYADAGTREDVRTPQDDIRALLLVAAHFQTPATEQESATHGSDASVRP</sequence>